<evidence type="ECO:0000256" key="1">
    <source>
        <dbReference type="ARBA" id="ARBA00004141"/>
    </source>
</evidence>
<feature type="transmembrane region" description="Helical" evidence="5">
    <location>
        <begin position="90"/>
        <end position="112"/>
    </location>
</feature>
<dbReference type="Gene3D" id="1.10.3730.20">
    <property type="match status" value="1"/>
</dbReference>
<evidence type="ECO:0000256" key="2">
    <source>
        <dbReference type="ARBA" id="ARBA00022692"/>
    </source>
</evidence>
<evidence type="ECO:0000256" key="3">
    <source>
        <dbReference type="ARBA" id="ARBA00022989"/>
    </source>
</evidence>
<evidence type="ECO:0000259" key="6">
    <source>
        <dbReference type="Pfam" id="PF00892"/>
    </source>
</evidence>
<proteinExistence type="predicted"/>
<feature type="transmembrane region" description="Helical" evidence="5">
    <location>
        <begin position="179"/>
        <end position="200"/>
    </location>
</feature>
<evidence type="ECO:0000313" key="7">
    <source>
        <dbReference type="EMBL" id="KAF1020914.1"/>
    </source>
</evidence>
<accession>A0A7V8FNG0</accession>
<protein>
    <recommendedName>
        <fullName evidence="6">EamA domain-containing protein</fullName>
    </recommendedName>
</protein>
<feature type="domain" description="EamA" evidence="6">
    <location>
        <begin position="149"/>
        <end position="281"/>
    </location>
</feature>
<dbReference type="AlphaFoldDB" id="A0A7V8FNG0"/>
<name>A0A7V8FNG0_9BURK</name>
<feature type="transmembrane region" description="Helical" evidence="5">
    <location>
        <begin position="30"/>
        <end position="50"/>
    </location>
</feature>
<sequence>MPSWILEYLLLSAVWGTSFLFMQISVHELGVMPTAALRVAIAAFTLLPWLHWRGQWGALRAHWRPIALAGLINPVIPFVLYAYALQSLTTGLASILNATTPLFGAVIALLWLRERLTASRVLGLFIGFVGVVALAWDRLGLGGSPGSGWAVLVCLGAPLMYGLGASFTQRHLKQVPSLAIATGSLLASSVALALPALWFWPAATPALHGWLAVICVGVMCTGFAYVLFFRLIERVGSARTLTVTFLIPVFAIVAGAVWLDESITLRMLVCGAVILTGTTLSTGLVRSRWLDGLGGRKP</sequence>
<comment type="subcellular location">
    <subcellularLocation>
        <location evidence="1">Membrane</location>
        <topology evidence="1">Multi-pass membrane protein</topology>
    </subcellularLocation>
</comment>
<dbReference type="GO" id="GO:0016020">
    <property type="term" value="C:membrane"/>
    <property type="evidence" value="ECO:0007669"/>
    <property type="project" value="UniProtKB-SubCell"/>
</dbReference>
<gene>
    <name evidence="7" type="ORF">GAK30_02193</name>
</gene>
<dbReference type="SUPFAM" id="SSF103481">
    <property type="entry name" value="Multidrug resistance efflux transporter EmrE"/>
    <property type="match status" value="2"/>
</dbReference>
<keyword evidence="2 5" id="KW-0812">Transmembrane</keyword>
<dbReference type="PANTHER" id="PTHR32322:SF9">
    <property type="entry name" value="AMINO-ACID METABOLITE EFFLUX PUMP-RELATED"/>
    <property type="match status" value="1"/>
</dbReference>
<keyword evidence="3 5" id="KW-1133">Transmembrane helix</keyword>
<feature type="transmembrane region" description="Helical" evidence="5">
    <location>
        <begin position="62"/>
        <end position="84"/>
    </location>
</feature>
<feature type="domain" description="EamA" evidence="6">
    <location>
        <begin position="4"/>
        <end position="134"/>
    </location>
</feature>
<reference evidence="8" key="1">
    <citation type="journal article" date="2020" name="MBio">
        <title>Horizontal gene transfer to a defensive symbiont with a reduced genome amongst a multipartite beetle microbiome.</title>
        <authorList>
            <person name="Waterworth S.C."/>
            <person name="Florez L.V."/>
            <person name="Rees E.R."/>
            <person name="Hertweck C."/>
            <person name="Kaltenpoth M."/>
            <person name="Kwan J.C."/>
        </authorList>
    </citation>
    <scope>NUCLEOTIDE SEQUENCE [LARGE SCALE GENOMIC DNA]</scope>
</reference>
<evidence type="ECO:0000256" key="4">
    <source>
        <dbReference type="ARBA" id="ARBA00023136"/>
    </source>
</evidence>
<feature type="transmembrane region" description="Helical" evidence="5">
    <location>
        <begin position="265"/>
        <end position="285"/>
    </location>
</feature>
<comment type="caution">
    <text evidence="7">The sequence shown here is derived from an EMBL/GenBank/DDBJ whole genome shotgun (WGS) entry which is preliminary data.</text>
</comment>
<feature type="transmembrane region" description="Helical" evidence="5">
    <location>
        <begin position="240"/>
        <end position="259"/>
    </location>
</feature>
<dbReference type="InterPro" id="IPR000620">
    <property type="entry name" value="EamA_dom"/>
</dbReference>
<dbReference type="Proteomes" id="UP000461670">
    <property type="component" value="Unassembled WGS sequence"/>
</dbReference>
<keyword evidence="4 5" id="KW-0472">Membrane</keyword>
<dbReference type="InterPro" id="IPR050638">
    <property type="entry name" value="AA-Vitamin_Transporters"/>
</dbReference>
<organism evidence="7 8">
    <name type="scientific">Paracidovorax wautersii</name>
    <dbReference type="NCBI Taxonomy" id="1177982"/>
    <lineage>
        <taxon>Bacteria</taxon>
        <taxon>Pseudomonadati</taxon>
        <taxon>Pseudomonadota</taxon>
        <taxon>Betaproteobacteria</taxon>
        <taxon>Burkholderiales</taxon>
        <taxon>Comamonadaceae</taxon>
        <taxon>Paracidovorax</taxon>
    </lineage>
</organism>
<feature type="transmembrane region" description="Helical" evidence="5">
    <location>
        <begin position="119"/>
        <end position="136"/>
    </location>
</feature>
<dbReference type="InterPro" id="IPR037185">
    <property type="entry name" value="EmrE-like"/>
</dbReference>
<feature type="transmembrane region" description="Helical" evidence="5">
    <location>
        <begin position="148"/>
        <end position="167"/>
    </location>
</feature>
<feature type="transmembrane region" description="Helical" evidence="5">
    <location>
        <begin position="206"/>
        <end position="228"/>
    </location>
</feature>
<feature type="transmembrane region" description="Helical" evidence="5">
    <location>
        <begin position="5"/>
        <end position="24"/>
    </location>
</feature>
<dbReference type="PANTHER" id="PTHR32322">
    <property type="entry name" value="INNER MEMBRANE TRANSPORTER"/>
    <property type="match status" value="1"/>
</dbReference>
<dbReference type="EMBL" id="WNDQ01000028">
    <property type="protein sequence ID" value="KAF1020914.1"/>
    <property type="molecule type" value="Genomic_DNA"/>
</dbReference>
<evidence type="ECO:0000313" key="8">
    <source>
        <dbReference type="Proteomes" id="UP000461670"/>
    </source>
</evidence>
<dbReference type="Pfam" id="PF00892">
    <property type="entry name" value="EamA"/>
    <property type="match status" value="2"/>
</dbReference>
<evidence type="ECO:0000256" key="5">
    <source>
        <dbReference type="SAM" id="Phobius"/>
    </source>
</evidence>